<accession>A0AAD9LKD8</accession>
<evidence type="ECO:0000259" key="1">
    <source>
        <dbReference type="PROSITE" id="PS50011"/>
    </source>
</evidence>
<dbReference type="Proteomes" id="UP001195914">
    <property type="component" value="Unassembled WGS sequence"/>
</dbReference>
<reference evidence="2" key="1">
    <citation type="journal article" date="2014" name="Nucleic Acids Res.">
        <title>The evolutionary dynamics of variant antigen genes in Babesia reveal a history of genomic innovation underlying host-parasite interaction.</title>
        <authorList>
            <person name="Jackson A.P."/>
            <person name="Otto T.D."/>
            <person name="Darby A."/>
            <person name="Ramaprasad A."/>
            <person name="Xia D."/>
            <person name="Echaide I.E."/>
            <person name="Farber M."/>
            <person name="Gahlot S."/>
            <person name="Gamble J."/>
            <person name="Gupta D."/>
            <person name="Gupta Y."/>
            <person name="Jackson L."/>
            <person name="Malandrin L."/>
            <person name="Malas T.B."/>
            <person name="Moussa E."/>
            <person name="Nair M."/>
            <person name="Reid A.J."/>
            <person name="Sanders M."/>
            <person name="Sharma J."/>
            <person name="Tracey A."/>
            <person name="Quail M.A."/>
            <person name="Weir W."/>
            <person name="Wastling J.M."/>
            <person name="Hall N."/>
            <person name="Willadsen P."/>
            <person name="Lingelbach K."/>
            <person name="Shiels B."/>
            <person name="Tait A."/>
            <person name="Berriman M."/>
            <person name="Allred D.R."/>
            <person name="Pain A."/>
        </authorList>
    </citation>
    <scope>NUCLEOTIDE SEQUENCE</scope>
    <source>
        <strain evidence="2">1802A</strain>
    </source>
</reference>
<dbReference type="AlphaFoldDB" id="A0AAD9LKD8"/>
<reference evidence="2" key="2">
    <citation type="submission" date="2021-05" db="EMBL/GenBank/DDBJ databases">
        <authorList>
            <person name="Pain A."/>
        </authorList>
    </citation>
    <scope>NUCLEOTIDE SEQUENCE</scope>
    <source>
        <strain evidence="2">1802A</strain>
    </source>
</reference>
<dbReference type="SUPFAM" id="SSF56112">
    <property type="entry name" value="Protein kinase-like (PK-like)"/>
    <property type="match status" value="1"/>
</dbReference>
<evidence type="ECO:0000313" key="3">
    <source>
        <dbReference type="Proteomes" id="UP001195914"/>
    </source>
</evidence>
<dbReference type="Gene3D" id="1.10.510.10">
    <property type="entry name" value="Transferase(Phosphotransferase) domain 1"/>
    <property type="match status" value="1"/>
</dbReference>
<dbReference type="InterPro" id="IPR008271">
    <property type="entry name" value="Ser/Thr_kinase_AS"/>
</dbReference>
<keyword evidence="2" id="KW-0723">Serine/threonine-protein kinase</keyword>
<proteinExistence type="predicted"/>
<protein>
    <submittedName>
        <fullName evidence="2">Serine/threonine protein kinase</fullName>
    </submittedName>
</protein>
<comment type="caution">
    <text evidence="2">The sequence shown here is derived from an EMBL/GenBank/DDBJ whole genome shotgun (WGS) entry which is preliminary data.</text>
</comment>
<dbReference type="InterPro" id="IPR000719">
    <property type="entry name" value="Prot_kinase_dom"/>
</dbReference>
<feature type="domain" description="Protein kinase" evidence="1">
    <location>
        <begin position="317"/>
        <end position="613"/>
    </location>
</feature>
<evidence type="ECO:0000313" key="2">
    <source>
        <dbReference type="EMBL" id="KAK1939695.1"/>
    </source>
</evidence>
<dbReference type="EMBL" id="JAHBMH010000007">
    <property type="protein sequence ID" value="KAK1939695.1"/>
    <property type="molecule type" value="Genomic_DNA"/>
</dbReference>
<name>A0AAD9LKD8_BABDI</name>
<dbReference type="CDD" id="cd00180">
    <property type="entry name" value="PKc"/>
    <property type="match status" value="1"/>
</dbReference>
<dbReference type="PROSITE" id="PS50011">
    <property type="entry name" value="PROTEIN_KINASE_DOM"/>
    <property type="match status" value="1"/>
</dbReference>
<dbReference type="PROSITE" id="PS00108">
    <property type="entry name" value="PROTEIN_KINASE_ST"/>
    <property type="match status" value="1"/>
</dbReference>
<keyword evidence="2" id="KW-0418">Kinase</keyword>
<keyword evidence="2" id="KW-0808">Transferase</keyword>
<dbReference type="Gene3D" id="3.30.200.20">
    <property type="entry name" value="Phosphorylase Kinase, domain 1"/>
    <property type="match status" value="1"/>
</dbReference>
<organism evidence="2 3">
    <name type="scientific">Babesia divergens</name>
    <dbReference type="NCBI Taxonomy" id="32595"/>
    <lineage>
        <taxon>Eukaryota</taxon>
        <taxon>Sar</taxon>
        <taxon>Alveolata</taxon>
        <taxon>Apicomplexa</taxon>
        <taxon>Aconoidasida</taxon>
        <taxon>Piroplasmida</taxon>
        <taxon>Babesiidae</taxon>
        <taxon>Babesia</taxon>
    </lineage>
</organism>
<dbReference type="GO" id="GO:0005524">
    <property type="term" value="F:ATP binding"/>
    <property type="evidence" value="ECO:0007669"/>
    <property type="project" value="InterPro"/>
</dbReference>
<dbReference type="InterPro" id="IPR011009">
    <property type="entry name" value="Kinase-like_dom_sf"/>
</dbReference>
<dbReference type="InterPro" id="IPR051681">
    <property type="entry name" value="Ser/Thr_Kinases-Pseudokinases"/>
</dbReference>
<sequence length="614" mass="68757">MEETNARLHCNVEEAMLDRRSNYTAGSTVVPGKSKFDRGINSLETVSTYRSDVCTSRLYNSEIAYLKRSSVARECDLPFPGRHDGTFSLGAKLRSDIQHSGDINLCNVNSTVSTDSKISQGTKYKAALDKGVLGDSNVKSMWKSHGENDALTKLSTNDNSCELSSGSNMEYNGNTTRSLPKSCVYLQRDVPIQHHQLPGHIFRTNKCDRSVMRRMNMESIAAPSAPIITGRINPLISAQAVSGFFWHRPFANKKGAYMCFNGLPIVETINARAQKSWHLEAISALTREQYASLKMIMLRLSKHNTNLDPNTLLLLSRNNWEVLQEGTFGTVYVGCIEEVGHCAVKIPVSSMVQQDPVGVMRRYINEWDILSRCNHPNIVKLRGGLIFGVFDIWLCTELIGGADLHSIKYGERTKRVITPTASLKMCRQLSDAVRYLHTQTSERDRIVHRDIKPENIIVMPNWDIKLCDFGDACESTMERFENISGATWLYAPPELLKHKSIMHDIVGLESHEPAELTVLSEKWDIWSMGCVFQEMFGYSGPFHHLVDVTDKPPQICEKMVLNAVSGLVPCIPQALMATKIGRLIEQCLNNDADKRPTAAQICDILQAPDDTLLC</sequence>
<dbReference type="Pfam" id="PF00069">
    <property type="entry name" value="Pkinase"/>
    <property type="match status" value="1"/>
</dbReference>
<dbReference type="PANTHER" id="PTHR44329">
    <property type="entry name" value="SERINE/THREONINE-PROTEIN KINASE TNNI3K-RELATED"/>
    <property type="match status" value="1"/>
</dbReference>
<dbReference type="SMART" id="SM00220">
    <property type="entry name" value="S_TKc"/>
    <property type="match status" value="1"/>
</dbReference>
<keyword evidence="3" id="KW-1185">Reference proteome</keyword>
<gene>
    <name evidence="2" type="ORF">X943_002351</name>
</gene>
<dbReference type="GO" id="GO:0004674">
    <property type="term" value="F:protein serine/threonine kinase activity"/>
    <property type="evidence" value="ECO:0007669"/>
    <property type="project" value="UniProtKB-KW"/>
</dbReference>